<evidence type="ECO:0000256" key="2">
    <source>
        <dbReference type="SAM" id="MobiDB-lite"/>
    </source>
</evidence>
<feature type="domain" description="R3H" evidence="3">
    <location>
        <begin position="25"/>
        <end position="94"/>
    </location>
</feature>
<dbReference type="EMBL" id="JBANAX010000696">
    <property type="protein sequence ID" value="KAL1197068.1"/>
    <property type="molecule type" value="Genomic_DNA"/>
</dbReference>
<dbReference type="CDD" id="cd02642">
    <property type="entry name" value="R3H_encore_like"/>
    <property type="match status" value="1"/>
</dbReference>
<dbReference type="InterPro" id="IPR051937">
    <property type="entry name" value="R3H_domain_containing"/>
</dbReference>
<dbReference type="AlphaFoldDB" id="A0ABD0ZR12"/>
<dbReference type="SUPFAM" id="SSF82708">
    <property type="entry name" value="R3H domain"/>
    <property type="match status" value="1"/>
</dbReference>
<feature type="region of interest" description="Disordered" evidence="2">
    <location>
        <begin position="116"/>
        <end position="143"/>
    </location>
</feature>
<dbReference type="Pfam" id="PF01424">
    <property type="entry name" value="R3H"/>
    <property type="match status" value="1"/>
</dbReference>
<dbReference type="Pfam" id="PF12752">
    <property type="entry name" value="SUZ"/>
    <property type="match status" value="1"/>
</dbReference>
<dbReference type="PANTHER" id="PTHR15672:SF28">
    <property type="entry name" value="SINGLE-STRANDED NUCLEIC ACID BINDING R3H PROTEIN"/>
    <property type="match status" value="1"/>
</dbReference>
<protein>
    <recommendedName>
        <fullName evidence="7">Single-stranded nucleic acid binding R3H protein</fullName>
    </recommendedName>
</protein>
<dbReference type="PANTHER" id="PTHR15672">
    <property type="entry name" value="CAMP-REGULATED PHOSPHOPROTEIN 21 RELATED R3H DOMAIN CONTAINING PROTEIN"/>
    <property type="match status" value="1"/>
</dbReference>
<keyword evidence="1" id="KW-0597">Phosphoprotein</keyword>
<dbReference type="GO" id="GO:0003676">
    <property type="term" value="F:nucleic acid binding"/>
    <property type="evidence" value="ECO:0007669"/>
    <property type="project" value="UniProtKB-UniRule"/>
</dbReference>
<accession>A0ABD0ZR12</accession>
<dbReference type="InterPro" id="IPR036867">
    <property type="entry name" value="R3H_dom_sf"/>
</dbReference>
<gene>
    <name evidence="5" type="ORF">V5N11_024860</name>
</gene>
<keyword evidence="6" id="KW-1185">Reference proteome</keyword>
<name>A0ABD0ZR12_CARAN</name>
<dbReference type="PROSITE" id="PS51061">
    <property type="entry name" value="R3H"/>
    <property type="match status" value="1"/>
</dbReference>
<evidence type="ECO:0000256" key="1">
    <source>
        <dbReference type="ARBA" id="ARBA00022553"/>
    </source>
</evidence>
<evidence type="ECO:0000259" key="4">
    <source>
        <dbReference type="PROSITE" id="PS51673"/>
    </source>
</evidence>
<proteinExistence type="predicted"/>
<evidence type="ECO:0000259" key="3">
    <source>
        <dbReference type="PROSITE" id="PS51061"/>
    </source>
</evidence>
<feature type="region of interest" description="Disordered" evidence="2">
    <location>
        <begin position="155"/>
        <end position="192"/>
    </location>
</feature>
<evidence type="ECO:0000313" key="6">
    <source>
        <dbReference type="Proteomes" id="UP001558713"/>
    </source>
</evidence>
<dbReference type="InterPro" id="IPR001374">
    <property type="entry name" value="R3H_dom"/>
</dbReference>
<dbReference type="Proteomes" id="UP001558713">
    <property type="component" value="Unassembled WGS sequence"/>
</dbReference>
<comment type="caution">
    <text evidence="5">The sequence shown here is derived from an EMBL/GenBank/DDBJ whole genome shotgun (WGS) entry which is preliminary data.</text>
</comment>
<evidence type="ECO:0000313" key="5">
    <source>
        <dbReference type="EMBL" id="KAL1197068.1"/>
    </source>
</evidence>
<dbReference type="PROSITE" id="PS51673">
    <property type="entry name" value="SUZ"/>
    <property type="match status" value="1"/>
</dbReference>
<evidence type="ECO:0008006" key="7">
    <source>
        <dbReference type="Google" id="ProtNLM"/>
    </source>
</evidence>
<dbReference type="InterPro" id="IPR024771">
    <property type="entry name" value="SUZ"/>
</dbReference>
<reference evidence="5 6" key="1">
    <citation type="submission" date="2024-04" db="EMBL/GenBank/DDBJ databases">
        <title>Genome assembly C_amara_ONT_v2.</title>
        <authorList>
            <person name="Yant L."/>
            <person name="Moore C."/>
            <person name="Slenker M."/>
        </authorList>
    </citation>
    <scope>NUCLEOTIDE SEQUENCE [LARGE SCALE GENOMIC DNA]</scope>
    <source>
        <tissue evidence="5">Leaf</tissue>
    </source>
</reference>
<organism evidence="5 6">
    <name type="scientific">Cardamine amara subsp. amara</name>
    <dbReference type="NCBI Taxonomy" id="228776"/>
    <lineage>
        <taxon>Eukaryota</taxon>
        <taxon>Viridiplantae</taxon>
        <taxon>Streptophyta</taxon>
        <taxon>Embryophyta</taxon>
        <taxon>Tracheophyta</taxon>
        <taxon>Spermatophyta</taxon>
        <taxon>Magnoliopsida</taxon>
        <taxon>eudicotyledons</taxon>
        <taxon>Gunneridae</taxon>
        <taxon>Pentapetalae</taxon>
        <taxon>rosids</taxon>
        <taxon>malvids</taxon>
        <taxon>Brassicales</taxon>
        <taxon>Brassicaceae</taxon>
        <taxon>Cardamineae</taxon>
        <taxon>Cardamine</taxon>
    </lineage>
</organism>
<sequence>MAAISEKEAMVDPFLVEALQNPRHRLTILRMELDVQKFFQSPEQQQFEFSPLPTSYLRLAAHRVAQHYGLFTTALDSGAVDGSGNRILVTKTVESRYPFVCLSEIPVKQPEISGRPQGFKIAIKPRPNRGSGGNGSGSGVERNLLRSVEERKEEYDKARARIFNSPSSSDSEDSSTRAPPPPHVDMKHNNSCPTRNEAEVVVNNNSNPVDVERNSVIRDSGRTSRVAIIRDREKDRYDPDYDRNRYVRVTPPVQNFNLIPIQLPFHDAVFPQMPRTQASLNYGHPLNPAMNTFCTQALNQPSSDAPAYTEWPSATMTYAQTLNASDTHLFRHPNP</sequence>
<dbReference type="Gene3D" id="3.30.1370.50">
    <property type="entry name" value="R3H-like domain"/>
    <property type="match status" value="1"/>
</dbReference>
<feature type="domain" description="SUZ" evidence="4">
    <location>
        <begin position="96"/>
        <end position="167"/>
    </location>
</feature>
<dbReference type="SMART" id="SM00393">
    <property type="entry name" value="R3H"/>
    <property type="match status" value="1"/>
</dbReference>